<evidence type="ECO:0000256" key="2">
    <source>
        <dbReference type="ARBA" id="ARBA00005120"/>
    </source>
</evidence>
<evidence type="ECO:0000256" key="9">
    <source>
        <dbReference type="ARBA" id="ARBA00023239"/>
    </source>
</evidence>
<dbReference type="PANTHER" id="PTHR12128">
    <property type="entry name" value="DIHYDRODIPICOLINATE SYNTHASE"/>
    <property type="match status" value="1"/>
</dbReference>
<dbReference type="PIRSF" id="PIRSF001365">
    <property type="entry name" value="DHDPS"/>
    <property type="match status" value="1"/>
</dbReference>
<dbReference type="EMBL" id="CP122566">
    <property type="protein sequence ID" value="WGH94077.1"/>
    <property type="molecule type" value="Genomic_DNA"/>
</dbReference>
<feature type="binding site" evidence="12 15">
    <location>
        <position position="211"/>
    </location>
    <ligand>
        <name>pyruvate</name>
        <dbReference type="ChEBI" id="CHEBI:15361"/>
    </ligand>
</feature>
<dbReference type="Pfam" id="PF00701">
    <property type="entry name" value="DHDPS"/>
    <property type="match status" value="1"/>
</dbReference>
<evidence type="ECO:0000256" key="7">
    <source>
        <dbReference type="ARBA" id="ARBA00022915"/>
    </source>
</evidence>
<dbReference type="Gene3D" id="3.20.20.70">
    <property type="entry name" value="Aldolase class I"/>
    <property type="match status" value="1"/>
</dbReference>
<dbReference type="SMART" id="SM01130">
    <property type="entry name" value="DHDPS"/>
    <property type="match status" value="1"/>
</dbReference>
<evidence type="ECO:0000256" key="11">
    <source>
        <dbReference type="ARBA" id="ARBA00047836"/>
    </source>
</evidence>
<sequence length="302" mass="31679">MSDLSQQAEDVFGTTLVAMVTPFTADGQVDADSAQKLATHLVDSGVNGLVVTGTTGEISTLTDDENVLMYQVVKEAVGDRCKIIAGTGMNDTAHSAELSRRAAATGVDGLLLVTPYYNKPVQAGIKAHFETVASATDVPVILYDIPGRSVRPIAAETIVALADHPNILALKDAKGDYQSTTTVLAETDLFVYSGDDLMTFPLMAAGAVGVISVSAHIAPGTYRAMVDALNEGDLLTARALHFQLDPVQRAVMSHHQGAVASKAILAGQGLISSATVRLPLTEATEEDLKAIRTDLAETNISF</sequence>
<dbReference type="NCBIfam" id="TIGR00674">
    <property type="entry name" value="dapA"/>
    <property type="match status" value="1"/>
</dbReference>
<evidence type="ECO:0000256" key="14">
    <source>
        <dbReference type="PIRSR" id="PIRSR001365-1"/>
    </source>
</evidence>
<dbReference type="InterPro" id="IPR002220">
    <property type="entry name" value="DapA-like"/>
</dbReference>
<dbReference type="GO" id="GO:0008840">
    <property type="term" value="F:4-hydroxy-tetrahydrodipicolinate synthase activity"/>
    <property type="evidence" value="ECO:0007669"/>
    <property type="project" value="UniProtKB-UniRule"/>
</dbReference>
<keyword evidence="6 12" id="KW-0028">Amino-acid biosynthesis</keyword>
<feature type="site" description="Part of a proton relay during catalysis" evidence="12">
    <location>
        <position position="54"/>
    </location>
</feature>
<evidence type="ECO:0000313" key="16">
    <source>
        <dbReference type="EMBL" id="WGH94077.1"/>
    </source>
</evidence>
<comment type="caution">
    <text evidence="12">Was originally thought to be a dihydrodipicolinate synthase (DHDPS), catalyzing the condensation of (S)-aspartate-beta-semialdehyde [(S)-ASA] and pyruvate to dihydrodipicolinate (DHDP). However, it was shown in E.coli that the product of the enzymatic reaction is not dihydrodipicolinate but in fact (4S)-4-hydroxy-2,3,4,5-tetrahydro-(2S)-dipicolinic acid (HTPA), and that the consecutive dehydration reaction leading to DHDP is not spontaneous but catalyzed by DapB.</text>
</comment>
<accession>A0AAJ6DDP7</accession>
<evidence type="ECO:0000256" key="13">
    <source>
        <dbReference type="PIRNR" id="PIRNR001365"/>
    </source>
</evidence>
<dbReference type="PRINTS" id="PR00146">
    <property type="entry name" value="DHPICSNTHASE"/>
</dbReference>
<name>A0AAJ6DDP7_9MICC</name>
<keyword evidence="5 12" id="KW-0963">Cytoplasm</keyword>
<evidence type="ECO:0000256" key="6">
    <source>
        <dbReference type="ARBA" id="ARBA00022605"/>
    </source>
</evidence>
<keyword evidence="10 12" id="KW-0704">Schiff base</keyword>
<dbReference type="HAMAP" id="MF_00418">
    <property type="entry name" value="DapA"/>
    <property type="match status" value="1"/>
</dbReference>
<feature type="binding site" evidence="12 15">
    <location>
        <position position="55"/>
    </location>
    <ligand>
        <name>pyruvate</name>
        <dbReference type="ChEBI" id="CHEBI:15361"/>
    </ligand>
</feature>
<feature type="site" description="Part of a proton relay during catalysis" evidence="12">
    <location>
        <position position="117"/>
    </location>
</feature>
<dbReference type="AlphaFoldDB" id="A0AAJ6DDP7"/>
<comment type="function">
    <text evidence="1 12">Catalyzes the condensation of (S)-aspartate-beta-semialdehyde [(S)-ASA] and pyruvate to 4-hydroxy-tetrahydrodipicolinate (HTPA).</text>
</comment>
<gene>
    <name evidence="12 16" type="primary">dapA</name>
    <name evidence="16" type="ORF">QDX21_04600</name>
</gene>
<reference evidence="16 17" key="1">
    <citation type="submission" date="2023-03" db="EMBL/GenBank/DDBJ databases">
        <title>Complete genome sequences of several Auritidibacter ignavus strains isolated from ear infections.</title>
        <authorList>
            <person name="Baehr T."/>
            <person name="Baumhoegger A.M."/>
        </authorList>
    </citation>
    <scope>NUCLEOTIDE SEQUENCE [LARGE SCALE GENOMIC DNA]</scope>
    <source>
        <strain evidence="16 17">BABAE-6</strain>
    </source>
</reference>
<evidence type="ECO:0000256" key="10">
    <source>
        <dbReference type="ARBA" id="ARBA00023270"/>
    </source>
</evidence>
<evidence type="ECO:0000313" key="17">
    <source>
        <dbReference type="Proteomes" id="UP001224674"/>
    </source>
</evidence>
<protein>
    <recommendedName>
        <fullName evidence="4 12">4-hydroxy-tetrahydrodipicolinate synthase</fullName>
        <shortName evidence="12">HTPA synthase</shortName>
        <ecNumber evidence="4 12">4.3.3.7</ecNumber>
    </recommendedName>
</protein>
<evidence type="ECO:0000256" key="3">
    <source>
        <dbReference type="ARBA" id="ARBA00007592"/>
    </source>
</evidence>
<comment type="catalytic activity">
    <reaction evidence="11 12">
        <text>L-aspartate 4-semialdehyde + pyruvate = (2S,4S)-4-hydroxy-2,3,4,5-tetrahydrodipicolinate + H2O + H(+)</text>
        <dbReference type="Rhea" id="RHEA:34171"/>
        <dbReference type="ChEBI" id="CHEBI:15361"/>
        <dbReference type="ChEBI" id="CHEBI:15377"/>
        <dbReference type="ChEBI" id="CHEBI:15378"/>
        <dbReference type="ChEBI" id="CHEBI:67139"/>
        <dbReference type="ChEBI" id="CHEBI:537519"/>
        <dbReference type="EC" id="4.3.3.7"/>
    </reaction>
</comment>
<evidence type="ECO:0000256" key="15">
    <source>
        <dbReference type="PIRSR" id="PIRSR001365-2"/>
    </source>
</evidence>
<feature type="active site" description="Schiff-base intermediate with substrate" evidence="12 14">
    <location>
        <position position="171"/>
    </location>
</feature>
<comment type="subunit">
    <text evidence="12">Homotetramer; dimer of dimers.</text>
</comment>
<dbReference type="SUPFAM" id="SSF51569">
    <property type="entry name" value="Aldolase"/>
    <property type="match status" value="1"/>
</dbReference>
<dbReference type="CDD" id="cd00950">
    <property type="entry name" value="DHDPS"/>
    <property type="match status" value="1"/>
</dbReference>
<dbReference type="InterPro" id="IPR005263">
    <property type="entry name" value="DapA"/>
</dbReference>
<proteinExistence type="inferred from homology"/>
<keyword evidence="7 12" id="KW-0220">Diaminopimelate biosynthesis</keyword>
<dbReference type="Proteomes" id="UP001224674">
    <property type="component" value="Chromosome"/>
</dbReference>
<dbReference type="EC" id="4.3.3.7" evidence="4 12"/>
<dbReference type="InterPro" id="IPR013785">
    <property type="entry name" value="Aldolase_TIM"/>
</dbReference>
<organism evidence="16 17">
    <name type="scientific">Auritidibacter ignavus</name>
    <dbReference type="NCBI Taxonomy" id="678932"/>
    <lineage>
        <taxon>Bacteria</taxon>
        <taxon>Bacillati</taxon>
        <taxon>Actinomycetota</taxon>
        <taxon>Actinomycetes</taxon>
        <taxon>Micrococcales</taxon>
        <taxon>Micrococcaceae</taxon>
        <taxon>Auritidibacter</taxon>
    </lineage>
</organism>
<feature type="active site" description="Proton donor/acceptor" evidence="12 14">
    <location>
        <position position="143"/>
    </location>
</feature>
<dbReference type="InterPro" id="IPR020625">
    <property type="entry name" value="Schiff_base-form_aldolases_AS"/>
</dbReference>
<comment type="similarity">
    <text evidence="3 12 13">Belongs to the DapA family.</text>
</comment>
<dbReference type="PANTHER" id="PTHR12128:SF66">
    <property type="entry name" value="4-HYDROXY-2-OXOGLUTARATE ALDOLASE, MITOCHONDRIAL"/>
    <property type="match status" value="1"/>
</dbReference>
<keyword evidence="8 12" id="KW-0457">Lysine biosynthesis</keyword>
<dbReference type="GO" id="GO:0019877">
    <property type="term" value="P:diaminopimelate biosynthetic process"/>
    <property type="evidence" value="ECO:0007669"/>
    <property type="project" value="UniProtKB-UniRule"/>
</dbReference>
<evidence type="ECO:0000256" key="12">
    <source>
        <dbReference type="HAMAP-Rule" id="MF_00418"/>
    </source>
</evidence>
<comment type="pathway">
    <text evidence="2 12">Amino-acid biosynthesis; L-lysine biosynthesis via DAP pathway; (S)-tetrahydrodipicolinate from L-aspartate: step 3/4.</text>
</comment>
<keyword evidence="17" id="KW-1185">Reference proteome</keyword>
<evidence type="ECO:0000256" key="8">
    <source>
        <dbReference type="ARBA" id="ARBA00023154"/>
    </source>
</evidence>
<evidence type="ECO:0000256" key="5">
    <source>
        <dbReference type="ARBA" id="ARBA00022490"/>
    </source>
</evidence>
<dbReference type="RefSeq" id="WP_110110885.1">
    <property type="nucleotide sequence ID" value="NZ_CP122562.1"/>
</dbReference>
<evidence type="ECO:0000256" key="1">
    <source>
        <dbReference type="ARBA" id="ARBA00003294"/>
    </source>
</evidence>
<dbReference type="GeneID" id="83695263"/>
<evidence type="ECO:0000256" key="4">
    <source>
        <dbReference type="ARBA" id="ARBA00012086"/>
    </source>
</evidence>
<dbReference type="GO" id="GO:0009089">
    <property type="term" value="P:lysine biosynthetic process via diaminopimelate"/>
    <property type="evidence" value="ECO:0007669"/>
    <property type="project" value="UniProtKB-UniRule"/>
</dbReference>
<dbReference type="PROSITE" id="PS00666">
    <property type="entry name" value="DHDPS_2"/>
    <property type="match status" value="1"/>
</dbReference>
<dbReference type="GO" id="GO:0005829">
    <property type="term" value="C:cytosol"/>
    <property type="evidence" value="ECO:0007669"/>
    <property type="project" value="TreeGrafter"/>
</dbReference>
<comment type="subcellular location">
    <subcellularLocation>
        <location evidence="12">Cytoplasm</location>
    </subcellularLocation>
</comment>
<keyword evidence="9 12" id="KW-0456">Lyase</keyword>